<dbReference type="AlphaFoldDB" id="A0A4P6P9L2"/>
<feature type="transmembrane region" description="Helical" evidence="1">
    <location>
        <begin position="12"/>
        <end position="29"/>
    </location>
</feature>
<gene>
    <name evidence="2" type="ORF">EMK97_15240</name>
</gene>
<evidence type="ECO:0008006" key="4">
    <source>
        <dbReference type="Google" id="ProtNLM"/>
    </source>
</evidence>
<dbReference type="Proteomes" id="UP000290244">
    <property type="component" value="Chromosome"/>
</dbReference>
<keyword evidence="1" id="KW-0472">Membrane</keyword>
<dbReference type="EMBL" id="CP034759">
    <property type="protein sequence ID" value="QBG36979.1"/>
    <property type="molecule type" value="Genomic_DNA"/>
</dbReference>
<dbReference type="KEGG" id="lsd:EMK97_15240"/>
<organism evidence="2 3">
    <name type="scientific">Litorilituus sediminis</name>
    <dbReference type="NCBI Taxonomy" id="718192"/>
    <lineage>
        <taxon>Bacteria</taxon>
        <taxon>Pseudomonadati</taxon>
        <taxon>Pseudomonadota</taxon>
        <taxon>Gammaproteobacteria</taxon>
        <taxon>Alteromonadales</taxon>
        <taxon>Colwelliaceae</taxon>
        <taxon>Litorilituus</taxon>
    </lineage>
</organism>
<protein>
    <recommendedName>
        <fullName evidence="4">DUF2607 family protein</fullName>
    </recommendedName>
</protein>
<keyword evidence="3" id="KW-1185">Reference proteome</keyword>
<keyword evidence="1" id="KW-0812">Transmembrane</keyword>
<name>A0A4P6P9L2_9GAMM</name>
<proteinExistence type="predicted"/>
<evidence type="ECO:0000256" key="1">
    <source>
        <dbReference type="SAM" id="Phobius"/>
    </source>
</evidence>
<sequence>MMTISLRESKGFKIISVFTLMMFFCAFLLHSHHVSEYSAGNGLQECHVCHQGLDSAVTSSSIALAVVIVSFDSSETALSEVFQSPYYGLAQLRAPPVNNFLVI</sequence>
<accession>A0A4P6P9L2</accession>
<keyword evidence="1" id="KW-1133">Transmembrane helix</keyword>
<reference evidence="2 3" key="1">
    <citation type="submission" date="2018-12" db="EMBL/GenBank/DDBJ databases">
        <title>Complete genome of Litorilituus sediminis.</title>
        <authorList>
            <person name="Liu A."/>
            <person name="Rong J."/>
        </authorList>
    </citation>
    <scope>NUCLEOTIDE SEQUENCE [LARGE SCALE GENOMIC DNA]</scope>
    <source>
        <strain evidence="2 3">JCM 17549</strain>
    </source>
</reference>
<evidence type="ECO:0000313" key="2">
    <source>
        <dbReference type="EMBL" id="QBG36979.1"/>
    </source>
</evidence>
<evidence type="ECO:0000313" key="3">
    <source>
        <dbReference type="Proteomes" id="UP000290244"/>
    </source>
</evidence>